<keyword evidence="7 8" id="KW-0472">Membrane</keyword>
<sequence length="434" mass="46266">MKVGNRLTLYIVLGLILGITIGSILSPMGDQAWVQWIDQYIFNVIGQLFLNMIFMMVVPVVFISIVLGVYNVGDPKTLGSLGIKTLGFYLVTTAIAITIAIVLATVVRPGAGQAELLDSDEVSEYRDTELEGGETGAAIEQTFDQTLINIIPTNIFDAMATDNMLQIIAFAIFVGIAMISVKDKIGAVVKLFEQANEVVMWIVMAIMKYFAAIGAFGLVATAFTQAGFGAIQQLGMYFVCVLAALFIHMALVYGSMVQFMAKKSFIWFIKQFAPAMGVAFSTSSSSAVLPISMETAQKRLGIRKGISSFVQPLGATINMDGTSIMQGVATVFIAQLSGIDLTLMQMVTVVIIATIASIGTAGVPGVGLVMLAMVLTAVGLDPAAIGIIIGIDRLLDMTRTMTNITGDAAIATVLDHQQDVKEEKKGLESTKPNA</sequence>
<proteinExistence type="predicted"/>
<dbReference type="OrthoDB" id="9768885at2"/>
<keyword evidence="3" id="KW-1003">Cell membrane</keyword>
<name>A0A0M2SMH7_9STAP</name>
<keyword evidence="4 8" id="KW-0812">Transmembrane</keyword>
<dbReference type="STRING" id="1432562.WN59_03460"/>
<feature type="transmembrane region" description="Helical" evidence="8">
    <location>
        <begin position="235"/>
        <end position="260"/>
    </location>
</feature>
<evidence type="ECO:0000313" key="9">
    <source>
        <dbReference type="EMBL" id="KKK35874.1"/>
    </source>
</evidence>
<dbReference type="GO" id="GO:0005886">
    <property type="term" value="C:plasma membrane"/>
    <property type="evidence" value="ECO:0007669"/>
    <property type="project" value="UniProtKB-SubCell"/>
</dbReference>
<dbReference type="Pfam" id="PF00375">
    <property type="entry name" value="SDF"/>
    <property type="match status" value="1"/>
</dbReference>
<evidence type="ECO:0000256" key="6">
    <source>
        <dbReference type="ARBA" id="ARBA00022989"/>
    </source>
</evidence>
<feature type="transmembrane region" description="Helical" evidence="8">
    <location>
        <begin position="85"/>
        <end position="107"/>
    </location>
</feature>
<feature type="transmembrane region" description="Helical" evidence="8">
    <location>
        <begin position="368"/>
        <end position="391"/>
    </location>
</feature>
<accession>A0A0M2SMH7</accession>
<feature type="transmembrane region" description="Helical" evidence="8">
    <location>
        <begin position="164"/>
        <end position="181"/>
    </location>
</feature>
<dbReference type="InterPro" id="IPR036458">
    <property type="entry name" value="Na:dicarbo_symporter_sf"/>
</dbReference>
<organism evidence="9 10">
    <name type="scientific">Salinicoccus sediminis</name>
    <dbReference type="NCBI Taxonomy" id="1432562"/>
    <lineage>
        <taxon>Bacteria</taxon>
        <taxon>Bacillati</taxon>
        <taxon>Bacillota</taxon>
        <taxon>Bacilli</taxon>
        <taxon>Bacillales</taxon>
        <taxon>Staphylococcaceae</taxon>
        <taxon>Salinicoccus</taxon>
    </lineage>
</organism>
<dbReference type="GO" id="GO:0006835">
    <property type="term" value="P:dicarboxylic acid transport"/>
    <property type="evidence" value="ECO:0007669"/>
    <property type="project" value="TreeGrafter"/>
</dbReference>
<dbReference type="GO" id="GO:0015293">
    <property type="term" value="F:symporter activity"/>
    <property type="evidence" value="ECO:0007669"/>
    <property type="project" value="UniProtKB-KW"/>
</dbReference>
<dbReference type="PANTHER" id="PTHR42865:SF7">
    <property type="entry name" value="PROTON_GLUTAMATE-ASPARTATE SYMPORTER"/>
    <property type="match status" value="1"/>
</dbReference>
<comment type="caution">
    <text evidence="9">The sequence shown here is derived from an EMBL/GenBank/DDBJ whole genome shotgun (WGS) entry which is preliminary data.</text>
</comment>
<feature type="transmembrane region" description="Helical" evidence="8">
    <location>
        <begin position="7"/>
        <end position="28"/>
    </location>
</feature>
<feature type="transmembrane region" description="Helical" evidence="8">
    <location>
        <begin position="341"/>
        <end position="362"/>
    </location>
</feature>
<evidence type="ECO:0000256" key="1">
    <source>
        <dbReference type="ARBA" id="ARBA00004651"/>
    </source>
</evidence>
<evidence type="ECO:0000256" key="3">
    <source>
        <dbReference type="ARBA" id="ARBA00022475"/>
    </source>
</evidence>
<dbReference type="RefSeq" id="WP_046512580.1">
    <property type="nucleotide sequence ID" value="NZ_LAYZ01000001.1"/>
</dbReference>
<dbReference type="AlphaFoldDB" id="A0A0M2SMH7"/>
<evidence type="ECO:0000313" key="10">
    <source>
        <dbReference type="Proteomes" id="UP000034287"/>
    </source>
</evidence>
<dbReference type="Proteomes" id="UP000034287">
    <property type="component" value="Unassembled WGS sequence"/>
</dbReference>
<dbReference type="FunFam" id="1.10.3860.10:FF:000001">
    <property type="entry name" value="C4-dicarboxylate transport protein"/>
    <property type="match status" value="1"/>
</dbReference>
<evidence type="ECO:0000256" key="2">
    <source>
        <dbReference type="ARBA" id="ARBA00022448"/>
    </source>
</evidence>
<gene>
    <name evidence="9" type="ORF">WN59_03460</name>
</gene>
<evidence type="ECO:0000256" key="5">
    <source>
        <dbReference type="ARBA" id="ARBA00022847"/>
    </source>
</evidence>
<dbReference type="InterPro" id="IPR001991">
    <property type="entry name" value="Na-dicarboxylate_symporter"/>
</dbReference>
<dbReference type="SUPFAM" id="SSF118215">
    <property type="entry name" value="Proton glutamate symport protein"/>
    <property type="match status" value="1"/>
</dbReference>
<feature type="transmembrane region" description="Helical" evidence="8">
    <location>
        <begin position="201"/>
        <end position="223"/>
    </location>
</feature>
<keyword evidence="5" id="KW-0769">Symport</keyword>
<protein>
    <submittedName>
        <fullName evidence="9">Sodium:dicarboxylate symporter</fullName>
    </submittedName>
</protein>
<dbReference type="PANTHER" id="PTHR42865">
    <property type="entry name" value="PROTON/GLUTAMATE-ASPARTATE SYMPORTER"/>
    <property type="match status" value="1"/>
</dbReference>
<keyword evidence="2" id="KW-0813">Transport</keyword>
<keyword evidence="6 8" id="KW-1133">Transmembrane helix</keyword>
<reference evidence="9 10" key="1">
    <citation type="submission" date="2015-04" db="EMBL/GenBank/DDBJ databases">
        <title>Taxonomic description and genome sequence of Salinicoccus sediminis sp. nov., a novel hyper halotolerant bacterium isolated from marine sediment.</title>
        <authorList>
            <person name="Mathan Kumar R."/>
            <person name="Kaur G."/>
            <person name="Kumar N."/>
            <person name="Kumar A."/>
            <person name="Singh N.K."/>
            <person name="Kaur N."/>
            <person name="Mayilraj S."/>
        </authorList>
    </citation>
    <scope>NUCLEOTIDE SEQUENCE [LARGE SCALE GENOMIC DNA]</scope>
    <source>
        <strain evidence="9 10">SV-16</strain>
    </source>
</reference>
<evidence type="ECO:0000256" key="8">
    <source>
        <dbReference type="SAM" id="Phobius"/>
    </source>
</evidence>
<dbReference type="EMBL" id="LAYZ01000001">
    <property type="protein sequence ID" value="KKK35874.1"/>
    <property type="molecule type" value="Genomic_DNA"/>
</dbReference>
<dbReference type="PATRIC" id="fig|1432562.3.peg.700"/>
<evidence type="ECO:0000256" key="7">
    <source>
        <dbReference type="ARBA" id="ARBA00023136"/>
    </source>
</evidence>
<dbReference type="Gene3D" id="1.10.3860.10">
    <property type="entry name" value="Sodium:dicarboxylate symporter"/>
    <property type="match status" value="1"/>
</dbReference>
<dbReference type="PRINTS" id="PR00173">
    <property type="entry name" value="EDTRNSPORT"/>
</dbReference>
<feature type="transmembrane region" description="Helical" evidence="8">
    <location>
        <begin position="48"/>
        <end position="73"/>
    </location>
</feature>
<evidence type="ECO:0000256" key="4">
    <source>
        <dbReference type="ARBA" id="ARBA00022692"/>
    </source>
</evidence>
<comment type="subcellular location">
    <subcellularLocation>
        <location evidence="1">Cell membrane</location>
        <topology evidence="1">Multi-pass membrane protein</topology>
    </subcellularLocation>
</comment>
<keyword evidence="10" id="KW-1185">Reference proteome</keyword>